<dbReference type="NCBIfam" id="TIGR00675">
    <property type="entry name" value="dcm"/>
    <property type="match status" value="1"/>
</dbReference>
<dbReference type="Proteomes" id="UP000196534">
    <property type="component" value="Unassembled WGS sequence"/>
</dbReference>
<dbReference type="RefSeq" id="WP_084042020.1">
    <property type="nucleotide sequence ID" value="NZ_CABMKP010000023.1"/>
</dbReference>
<dbReference type="EMBL" id="NDYR01000023">
    <property type="protein sequence ID" value="OUT16297.1"/>
    <property type="molecule type" value="Genomic_DNA"/>
</dbReference>
<keyword evidence="1 6" id="KW-0489">Methyltransferase</keyword>
<dbReference type="Pfam" id="PF00145">
    <property type="entry name" value="DNA_methylase"/>
    <property type="match status" value="1"/>
</dbReference>
<dbReference type="PANTHER" id="PTHR46098">
    <property type="entry name" value="TRNA (CYTOSINE(38)-C(5))-METHYLTRANSFERASE"/>
    <property type="match status" value="1"/>
</dbReference>
<keyword evidence="2 6" id="KW-0808">Transferase</keyword>
<dbReference type="Gene3D" id="3.40.50.150">
    <property type="entry name" value="Vaccinia Virus protein VP39"/>
    <property type="match status" value="1"/>
</dbReference>
<dbReference type="GO" id="GO:0032259">
    <property type="term" value="P:methylation"/>
    <property type="evidence" value="ECO:0007669"/>
    <property type="project" value="UniProtKB-KW"/>
</dbReference>
<evidence type="ECO:0000313" key="10">
    <source>
        <dbReference type="Proteomes" id="UP000196534"/>
    </source>
</evidence>
<gene>
    <name evidence="9" type="ORF">B9N61_09480</name>
</gene>
<name>A0A1Y5N6B7_9BACT</name>
<evidence type="ECO:0000256" key="1">
    <source>
        <dbReference type="ARBA" id="ARBA00022603"/>
    </source>
</evidence>
<evidence type="ECO:0000256" key="8">
    <source>
        <dbReference type="RuleBase" id="RU000417"/>
    </source>
</evidence>
<keyword evidence="4" id="KW-0680">Restriction system</keyword>
<dbReference type="InterPro" id="IPR050750">
    <property type="entry name" value="C5-MTase"/>
</dbReference>
<evidence type="ECO:0000256" key="3">
    <source>
        <dbReference type="ARBA" id="ARBA00022691"/>
    </source>
</evidence>
<dbReference type="SUPFAM" id="SSF53335">
    <property type="entry name" value="S-adenosyl-L-methionine-dependent methyltransferases"/>
    <property type="match status" value="1"/>
</dbReference>
<comment type="caution">
    <text evidence="9">The sequence shown here is derived from an EMBL/GenBank/DDBJ whole genome shotgun (WGS) entry which is preliminary data.</text>
</comment>
<dbReference type="GO" id="GO:0003886">
    <property type="term" value="F:DNA (cytosine-5-)-methyltransferase activity"/>
    <property type="evidence" value="ECO:0007669"/>
    <property type="project" value="UniProtKB-EC"/>
</dbReference>
<dbReference type="InterPro" id="IPR029063">
    <property type="entry name" value="SAM-dependent_MTases_sf"/>
</dbReference>
<proteinExistence type="inferred from homology"/>
<dbReference type="GO" id="GO:0009307">
    <property type="term" value="P:DNA restriction-modification system"/>
    <property type="evidence" value="ECO:0007669"/>
    <property type="project" value="UniProtKB-KW"/>
</dbReference>
<evidence type="ECO:0000313" key="9">
    <source>
        <dbReference type="EMBL" id="OUT16297.1"/>
    </source>
</evidence>
<dbReference type="Gene3D" id="3.90.120.10">
    <property type="entry name" value="DNA Methylase, subunit A, domain 2"/>
    <property type="match status" value="1"/>
</dbReference>
<dbReference type="CDD" id="cd00315">
    <property type="entry name" value="Cyt_C5_DNA_methylase"/>
    <property type="match status" value="1"/>
</dbReference>
<dbReference type="PROSITE" id="PS00095">
    <property type="entry name" value="C5_MTASE_2"/>
    <property type="match status" value="1"/>
</dbReference>
<keyword evidence="3 6" id="KW-0949">S-adenosyl-L-methionine</keyword>
<comment type="catalytic activity">
    <reaction evidence="5 8">
        <text>a 2'-deoxycytidine in DNA + S-adenosyl-L-methionine = a 5-methyl-2'-deoxycytidine in DNA + S-adenosyl-L-homocysteine + H(+)</text>
        <dbReference type="Rhea" id="RHEA:13681"/>
        <dbReference type="Rhea" id="RHEA-COMP:11369"/>
        <dbReference type="Rhea" id="RHEA-COMP:11370"/>
        <dbReference type="ChEBI" id="CHEBI:15378"/>
        <dbReference type="ChEBI" id="CHEBI:57856"/>
        <dbReference type="ChEBI" id="CHEBI:59789"/>
        <dbReference type="ChEBI" id="CHEBI:85452"/>
        <dbReference type="ChEBI" id="CHEBI:85454"/>
        <dbReference type="EC" id="2.1.1.37"/>
    </reaction>
</comment>
<feature type="active site" evidence="6">
    <location>
        <position position="74"/>
    </location>
</feature>
<comment type="similarity">
    <text evidence="6 7">Belongs to the class I-like SAM-binding methyltransferase superfamily. C5-methyltransferase family.</text>
</comment>
<evidence type="ECO:0000256" key="5">
    <source>
        <dbReference type="ARBA" id="ARBA00047422"/>
    </source>
</evidence>
<dbReference type="InterPro" id="IPR018117">
    <property type="entry name" value="C5_DNA_meth_AS"/>
</dbReference>
<dbReference type="PRINTS" id="PR00105">
    <property type="entry name" value="C5METTRFRASE"/>
</dbReference>
<evidence type="ECO:0000256" key="2">
    <source>
        <dbReference type="ARBA" id="ARBA00022679"/>
    </source>
</evidence>
<evidence type="ECO:0000256" key="6">
    <source>
        <dbReference type="PROSITE-ProRule" id="PRU01016"/>
    </source>
</evidence>
<evidence type="ECO:0000256" key="7">
    <source>
        <dbReference type="RuleBase" id="RU000416"/>
    </source>
</evidence>
<dbReference type="REBASE" id="207863">
    <property type="entry name" value="M.Cco20594ORF9480P"/>
</dbReference>
<dbReference type="PROSITE" id="PS51679">
    <property type="entry name" value="SAM_MT_C5"/>
    <property type="match status" value="1"/>
</dbReference>
<accession>A0A1Y5N6B7</accession>
<dbReference type="InterPro" id="IPR001525">
    <property type="entry name" value="C5_MeTfrase"/>
</dbReference>
<dbReference type="InterPro" id="IPR031303">
    <property type="entry name" value="C5_meth_CS"/>
</dbReference>
<organism evidence="9 10">
    <name type="scientific">Campylobacter concisus</name>
    <dbReference type="NCBI Taxonomy" id="199"/>
    <lineage>
        <taxon>Bacteria</taxon>
        <taxon>Pseudomonadati</taxon>
        <taxon>Campylobacterota</taxon>
        <taxon>Epsilonproteobacteria</taxon>
        <taxon>Campylobacterales</taxon>
        <taxon>Campylobacteraceae</taxon>
        <taxon>Campylobacter</taxon>
    </lineage>
</organism>
<dbReference type="EC" id="2.1.1.37" evidence="8"/>
<dbReference type="PROSITE" id="PS00094">
    <property type="entry name" value="C5_MTASE_1"/>
    <property type="match status" value="1"/>
</dbReference>
<dbReference type="PANTHER" id="PTHR46098:SF1">
    <property type="entry name" value="TRNA (CYTOSINE(38)-C(5))-METHYLTRANSFERASE"/>
    <property type="match status" value="1"/>
</dbReference>
<sequence>MTYRVGSLFAGVGGVCQAFKNSNCNVVWANEIDKDACKTYRLNHVSTNLIEGDVKKLNGKNLSDIDILTAGFPCQPFSLAGHGRGFEDERGKLFFEVSRLLKELRPKAFFLENVKTIASHNNGETFKTIRNEIKRAGYSFIPFILNAAKYTDIPQGRERIYIVGFKDEDDYLFEKPIKENIKETEQSNLLSSKFKIPKETNKKPKSIKFFLDNSCVTLTDIYNDKNNKIHRKVIESVVDENIVYQYRRYYVRPNKSNVCPTLTANMGAGGHNIPIILDDGVIRRLTPKECFNLQGFSRDFILPSNISRAQLYKQAGNSVVVPMVEKIAKEIVAVLDGSDRN</sequence>
<evidence type="ECO:0000256" key="4">
    <source>
        <dbReference type="ARBA" id="ARBA00022747"/>
    </source>
</evidence>
<protein>
    <recommendedName>
        <fullName evidence="8">Cytosine-specific methyltransferase</fullName>
        <ecNumber evidence="8">2.1.1.37</ecNumber>
    </recommendedName>
</protein>
<reference evidence="9 10" key="1">
    <citation type="submission" date="2017-04" db="EMBL/GenBank/DDBJ databases">
        <title>Complete genome of Campylobacter concisus ATCC 33237T and draft genomes for an additional eight well characterized C. concisus strains.</title>
        <authorList>
            <person name="Cornelius A.J."/>
            <person name="Miller W.G."/>
            <person name="Lastovica A.J."/>
            <person name="On S.L."/>
            <person name="French N.P."/>
            <person name="Vandenberg O."/>
            <person name="Biggs P.J."/>
        </authorList>
    </citation>
    <scope>NUCLEOTIDE SEQUENCE [LARGE SCALE GENOMIC DNA]</scope>
    <source>
        <strain evidence="9 10">Lasto205.94</strain>
    </source>
</reference>
<dbReference type="AlphaFoldDB" id="A0A1Y5N6B7"/>